<comment type="caution">
    <text evidence="1">The sequence shown here is derived from an EMBL/GenBank/DDBJ whole genome shotgun (WGS) entry which is preliminary data.</text>
</comment>
<protein>
    <submittedName>
        <fullName evidence="1">Endonuclease lcl3</fullName>
        <ecNumber evidence="1">3.1.31.1</ecNumber>
    </submittedName>
</protein>
<gene>
    <name evidence="1" type="primary">LCL3</name>
    <name evidence="1" type="ORF">LOY88_001038</name>
</gene>
<reference evidence="1" key="1">
    <citation type="journal article" date="2022" name="bioRxiv">
        <title>Population genetic analysis of Ophidiomyces ophidiicola, the causative agent of snake fungal disease, indicates recent introductions to the USA.</title>
        <authorList>
            <person name="Ladner J.T."/>
            <person name="Palmer J.M."/>
            <person name="Ettinger C.L."/>
            <person name="Stajich J.E."/>
            <person name="Farrell T.M."/>
            <person name="Glorioso B.M."/>
            <person name="Lawson B."/>
            <person name="Price S.J."/>
            <person name="Stengle A.G."/>
            <person name="Grear D.A."/>
            <person name="Lorch J.M."/>
        </authorList>
    </citation>
    <scope>NUCLEOTIDE SEQUENCE</scope>
    <source>
        <strain evidence="1">NWHC 24266-5</strain>
    </source>
</reference>
<dbReference type="EC" id="3.1.31.1" evidence="1"/>
<evidence type="ECO:0000313" key="1">
    <source>
        <dbReference type="EMBL" id="KAI2391514.1"/>
    </source>
</evidence>
<organism evidence="1">
    <name type="scientific">Ophidiomyces ophidiicola</name>
    <dbReference type="NCBI Taxonomy" id="1387563"/>
    <lineage>
        <taxon>Eukaryota</taxon>
        <taxon>Fungi</taxon>
        <taxon>Dikarya</taxon>
        <taxon>Ascomycota</taxon>
        <taxon>Pezizomycotina</taxon>
        <taxon>Eurotiomycetes</taxon>
        <taxon>Eurotiomycetidae</taxon>
        <taxon>Onygenales</taxon>
        <taxon>Onygenaceae</taxon>
        <taxon>Ophidiomyces</taxon>
    </lineage>
</organism>
<sequence>MRWLFWASPPENGPNDDDDTSDVLLPSARGRAPPSSDSLISRVQSGRDTDGNSAYNATGSKRFFEAKTVVSTVLLTSGILLCIRIQRKYLRRIPEAGYVPRSFFRRRSIFGKVTSVGDGDNFRLYHTPGGRFGGWGWLRSVPTQKNDLKNKTIHVRLAGVDAPELPHFGRPGQPYSEEAHTWLTNYLLGRHVRAYVHRPDQYSRVVATVYRRRWLIFQEDVGLQMLKHGLATVYEAKTGAEFGGAELEKKYRDVEVSAKSRGKGLWQGAKGKKKATWESPREFKSRMAEEDQKRDARPTK</sequence>
<dbReference type="EMBL" id="JALBCA010000011">
    <property type="protein sequence ID" value="KAI2391514.1"/>
    <property type="molecule type" value="Genomic_DNA"/>
</dbReference>
<name>A0ACB8V330_9EURO</name>
<keyword evidence="1" id="KW-0378">Hydrolase</keyword>
<proteinExistence type="predicted"/>
<keyword evidence="1" id="KW-0255">Endonuclease</keyword>
<keyword evidence="1" id="KW-0540">Nuclease</keyword>
<accession>A0ACB8V330</accession>